<reference evidence="1" key="1">
    <citation type="journal article" date="2009" name="PLoS Genet.">
        <title>Sequencing, mapping, and analysis of 27,455 maize full-length cDNAs.</title>
        <authorList>
            <person name="Soderlund C."/>
            <person name="Descour A."/>
            <person name="Kudrna D."/>
            <person name="Bomhoff M."/>
            <person name="Boyd L."/>
            <person name="Currie J."/>
            <person name="Angelova A."/>
            <person name="Collura K."/>
            <person name="Wissotski M."/>
            <person name="Ashley E."/>
            <person name="Morrow D."/>
            <person name="Fernandes J."/>
            <person name="Walbot V."/>
            <person name="Yu Y."/>
        </authorList>
    </citation>
    <scope>NUCLEOTIDE SEQUENCE</scope>
    <source>
        <strain evidence="1">B73</strain>
    </source>
</reference>
<dbReference type="AlphaFoldDB" id="C0HJ23"/>
<protein>
    <submittedName>
        <fullName evidence="1">Uncharacterized protein</fullName>
    </submittedName>
</protein>
<proteinExistence type="evidence at transcript level"/>
<dbReference type="EMBL" id="BT062329">
    <property type="protein sequence ID" value="ACN27026.1"/>
    <property type="molecule type" value="mRNA"/>
</dbReference>
<organism evidence="1">
    <name type="scientific">Zea mays</name>
    <name type="common">Maize</name>
    <dbReference type="NCBI Taxonomy" id="4577"/>
    <lineage>
        <taxon>Eukaryota</taxon>
        <taxon>Viridiplantae</taxon>
        <taxon>Streptophyta</taxon>
        <taxon>Embryophyta</taxon>
        <taxon>Tracheophyta</taxon>
        <taxon>Spermatophyta</taxon>
        <taxon>Magnoliopsida</taxon>
        <taxon>Liliopsida</taxon>
        <taxon>Poales</taxon>
        <taxon>Poaceae</taxon>
        <taxon>PACMAD clade</taxon>
        <taxon>Panicoideae</taxon>
        <taxon>Andropogonodae</taxon>
        <taxon>Andropogoneae</taxon>
        <taxon>Tripsacinae</taxon>
        <taxon>Zea</taxon>
    </lineage>
</organism>
<reference evidence="1" key="2">
    <citation type="submission" date="2012-06" db="EMBL/GenBank/DDBJ databases">
        <authorList>
            <person name="Yu Y."/>
            <person name="Currie J."/>
            <person name="Lomeli R."/>
            <person name="Angelova A."/>
            <person name="Collura K."/>
            <person name="Wissotski M."/>
            <person name="Campos D."/>
            <person name="Kudrna D."/>
            <person name="Golser W."/>
            <person name="Ashely E."/>
            <person name="Descour A."/>
            <person name="Fernandes J."/>
            <person name="Soderlund C."/>
            <person name="Walbot V."/>
        </authorList>
    </citation>
    <scope>NUCLEOTIDE SEQUENCE</scope>
    <source>
        <strain evidence="1">B73</strain>
    </source>
</reference>
<sequence>MQGCCKQISANRSPLGLIFVCLEDESGRRFIFIHPVKWGCKLEVWRSRACRLPHGTSSPTRRRTFVVGSVSYHDQMTLFVRLDQGNNRDMTARLPL</sequence>
<evidence type="ECO:0000313" key="1">
    <source>
        <dbReference type="EMBL" id="ACN27026.1"/>
    </source>
</evidence>
<name>C0HJ23_MAIZE</name>
<accession>C0HJ23</accession>